<dbReference type="PRINTS" id="PR00081">
    <property type="entry name" value="GDHRDH"/>
</dbReference>
<accession>X0PKV3</accession>
<keyword evidence="3" id="KW-0560">Oxidoreductase</keyword>
<name>X0PKV3_RHOWR</name>
<dbReference type="InterPro" id="IPR002347">
    <property type="entry name" value="SDR_fam"/>
</dbReference>
<dbReference type="AlphaFoldDB" id="X0PKV3"/>
<evidence type="ECO:0000313" key="5">
    <source>
        <dbReference type="Proteomes" id="UP000019491"/>
    </source>
</evidence>
<gene>
    <name evidence="4" type="ORF">RW1_005_01530</name>
</gene>
<organism evidence="4 5">
    <name type="scientific">Rhodococcus wratislaviensis NBRC 100605</name>
    <dbReference type="NCBI Taxonomy" id="1219028"/>
    <lineage>
        <taxon>Bacteria</taxon>
        <taxon>Bacillati</taxon>
        <taxon>Actinomycetota</taxon>
        <taxon>Actinomycetes</taxon>
        <taxon>Mycobacteriales</taxon>
        <taxon>Nocardiaceae</taxon>
        <taxon>Rhodococcus</taxon>
    </lineage>
</organism>
<evidence type="ECO:0008006" key="6">
    <source>
        <dbReference type="Google" id="ProtNLM"/>
    </source>
</evidence>
<dbReference type="CDD" id="cd05233">
    <property type="entry name" value="SDR_c"/>
    <property type="match status" value="1"/>
</dbReference>
<reference evidence="4 5" key="1">
    <citation type="submission" date="2014-02" db="EMBL/GenBank/DDBJ databases">
        <title>Whole genome shotgun sequence of Rhodococcus wratislaviensis NBRC 100605.</title>
        <authorList>
            <person name="Hosoyama A."/>
            <person name="Tsuchikane K."/>
            <person name="Yoshida I."/>
            <person name="Ohji S."/>
            <person name="Ichikawa N."/>
            <person name="Yamazoe A."/>
            <person name="Fujita N."/>
        </authorList>
    </citation>
    <scope>NUCLEOTIDE SEQUENCE [LARGE SCALE GENOMIC DNA]</scope>
    <source>
        <strain evidence="4 5">NBRC 100605</strain>
    </source>
</reference>
<dbReference type="PANTHER" id="PTHR43391:SF14">
    <property type="entry name" value="DEHYDROGENASE_REDUCTASE SDR FAMILY PROTEIN 7-LIKE"/>
    <property type="match status" value="1"/>
</dbReference>
<protein>
    <recommendedName>
        <fullName evidence="6">Oxidoreductase</fullName>
    </recommendedName>
</protein>
<keyword evidence="5" id="KW-1185">Reference proteome</keyword>
<dbReference type="GO" id="GO:0016491">
    <property type="term" value="F:oxidoreductase activity"/>
    <property type="evidence" value="ECO:0007669"/>
    <property type="project" value="UniProtKB-KW"/>
</dbReference>
<dbReference type="Gene3D" id="3.40.50.720">
    <property type="entry name" value="NAD(P)-binding Rossmann-like Domain"/>
    <property type="match status" value="1"/>
</dbReference>
<dbReference type="PANTHER" id="PTHR43391">
    <property type="entry name" value="RETINOL DEHYDROGENASE-RELATED"/>
    <property type="match status" value="1"/>
</dbReference>
<proteinExistence type="inferred from homology"/>
<evidence type="ECO:0000313" key="4">
    <source>
        <dbReference type="EMBL" id="GAF43044.1"/>
    </source>
</evidence>
<evidence type="ECO:0000256" key="3">
    <source>
        <dbReference type="ARBA" id="ARBA00023002"/>
    </source>
</evidence>
<dbReference type="EMBL" id="BAWF01000005">
    <property type="protein sequence ID" value="GAF43044.1"/>
    <property type="molecule type" value="Genomic_DNA"/>
</dbReference>
<evidence type="ECO:0000256" key="1">
    <source>
        <dbReference type="ARBA" id="ARBA00006484"/>
    </source>
</evidence>
<comment type="similarity">
    <text evidence="1">Belongs to the short-chain dehydrogenases/reductases (SDR) family.</text>
</comment>
<evidence type="ECO:0000256" key="2">
    <source>
        <dbReference type="ARBA" id="ARBA00022857"/>
    </source>
</evidence>
<dbReference type="SUPFAM" id="SSF51735">
    <property type="entry name" value="NAD(P)-binding Rossmann-fold domains"/>
    <property type="match status" value="1"/>
</dbReference>
<dbReference type="Pfam" id="PF13561">
    <property type="entry name" value="adh_short_C2"/>
    <property type="match status" value="1"/>
</dbReference>
<dbReference type="Proteomes" id="UP000019491">
    <property type="component" value="Unassembled WGS sequence"/>
</dbReference>
<comment type="caution">
    <text evidence="4">The sequence shown here is derived from an EMBL/GenBank/DDBJ whole genome shotgun (WGS) entry which is preliminary data.</text>
</comment>
<dbReference type="InterPro" id="IPR036291">
    <property type="entry name" value="NAD(P)-bd_dom_sf"/>
</dbReference>
<sequence length="104" mass="11305">MWWCNAGIFSGGDIDVANEAIEVWDDVTAVDVCAVMLLSKHALPHLRLNRGSIINTASTHAFAGDMVLTGYNAARAALIALTKYLATQYGHEGCDRMRSARVPR</sequence>
<keyword evidence="2" id="KW-0521">NADP</keyword>